<reference evidence="2 3" key="1">
    <citation type="submission" date="2023-02" db="EMBL/GenBank/DDBJ databases">
        <title>LHISI_Scaffold_Assembly.</title>
        <authorList>
            <person name="Stuart O.P."/>
            <person name="Cleave R."/>
            <person name="Magrath M.J.L."/>
            <person name="Mikheyev A.S."/>
        </authorList>
    </citation>
    <scope>NUCLEOTIDE SEQUENCE [LARGE SCALE GENOMIC DNA]</scope>
    <source>
        <strain evidence="2">Daus_M_001</strain>
        <tissue evidence="2">Leg muscle</tissue>
    </source>
</reference>
<feature type="region of interest" description="Disordered" evidence="1">
    <location>
        <begin position="141"/>
        <end position="176"/>
    </location>
</feature>
<feature type="compositionally biased region" description="Polar residues" evidence="1">
    <location>
        <begin position="141"/>
        <end position="154"/>
    </location>
</feature>
<feature type="region of interest" description="Disordered" evidence="1">
    <location>
        <begin position="1"/>
        <end position="67"/>
    </location>
</feature>
<dbReference type="Proteomes" id="UP001159363">
    <property type="component" value="Chromosome 3"/>
</dbReference>
<name>A0ABQ9HWD3_9NEOP</name>
<feature type="compositionally biased region" description="Basic and acidic residues" evidence="1">
    <location>
        <begin position="1"/>
        <end position="19"/>
    </location>
</feature>
<evidence type="ECO:0000313" key="3">
    <source>
        <dbReference type="Proteomes" id="UP001159363"/>
    </source>
</evidence>
<keyword evidence="3" id="KW-1185">Reference proteome</keyword>
<gene>
    <name evidence="2" type="ORF">PR048_008069</name>
</gene>
<sequence length="323" mass="36203">MEQRMNERAGETGDPRDDPPTSGIIRHNSHMRKSGSEPVGNRTRFTYSRRGGNGRSARKPADQRHRPARFPLAKIRGATLSGIEPGLPWWETSSLTAQPPRPNQQVGDSIYRFVGIEAVQCWDMESGWVRSLPPFYERFQSSPNNFPGPSNHPSMEQPEGESASVTRLPEGRGSPNTNPISLEWLHLARANGLRLDVNEEIWAAHNIEVLRADEGVARSGVRNTKAEKTTDPRSSGRIRTCKNQYAIPLGIERGPASERVIAAKQLISSAAHSARRDLTLFIERRVAGRRLASPRATTAHTSTTREPRAFDRSHRVSLWFRRQ</sequence>
<evidence type="ECO:0000313" key="2">
    <source>
        <dbReference type="EMBL" id="KAJ8888577.1"/>
    </source>
</evidence>
<dbReference type="EMBL" id="JARBHB010000003">
    <property type="protein sequence ID" value="KAJ8888577.1"/>
    <property type="molecule type" value="Genomic_DNA"/>
</dbReference>
<evidence type="ECO:0000256" key="1">
    <source>
        <dbReference type="SAM" id="MobiDB-lite"/>
    </source>
</evidence>
<accession>A0ABQ9HWD3</accession>
<organism evidence="2 3">
    <name type="scientific">Dryococelus australis</name>
    <dbReference type="NCBI Taxonomy" id="614101"/>
    <lineage>
        <taxon>Eukaryota</taxon>
        <taxon>Metazoa</taxon>
        <taxon>Ecdysozoa</taxon>
        <taxon>Arthropoda</taxon>
        <taxon>Hexapoda</taxon>
        <taxon>Insecta</taxon>
        <taxon>Pterygota</taxon>
        <taxon>Neoptera</taxon>
        <taxon>Polyneoptera</taxon>
        <taxon>Phasmatodea</taxon>
        <taxon>Verophasmatodea</taxon>
        <taxon>Anareolatae</taxon>
        <taxon>Phasmatidae</taxon>
        <taxon>Eurycanthinae</taxon>
        <taxon>Dryococelus</taxon>
    </lineage>
</organism>
<protein>
    <submittedName>
        <fullName evidence="2">Uncharacterized protein</fullName>
    </submittedName>
</protein>
<proteinExistence type="predicted"/>
<comment type="caution">
    <text evidence="2">The sequence shown here is derived from an EMBL/GenBank/DDBJ whole genome shotgun (WGS) entry which is preliminary data.</text>
</comment>